<feature type="transmembrane region" description="Helical" evidence="9">
    <location>
        <begin position="200"/>
        <end position="220"/>
    </location>
</feature>
<comment type="subcellular location">
    <subcellularLocation>
        <location evidence="1">Cell inner membrane</location>
        <topology evidence="1">Multi-pass membrane protein</topology>
    </subcellularLocation>
</comment>
<keyword evidence="5 9" id="KW-0812">Transmembrane</keyword>
<dbReference type="OrthoDB" id="7984363at2"/>
<evidence type="ECO:0000256" key="5">
    <source>
        <dbReference type="ARBA" id="ARBA00022692"/>
    </source>
</evidence>
<keyword evidence="7 9" id="KW-0472">Membrane</keyword>
<feature type="transmembrane region" description="Helical" evidence="9">
    <location>
        <begin position="12"/>
        <end position="37"/>
    </location>
</feature>
<feature type="transmembrane region" description="Helical" evidence="9">
    <location>
        <begin position="320"/>
        <end position="340"/>
    </location>
</feature>
<organism evidence="10 11">
    <name type="scientific">Palleronia aestuarii</name>
    <dbReference type="NCBI Taxonomy" id="568105"/>
    <lineage>
        <taxon>Bacteria</taxon>
        <taxon>Pseudomonadati</taxon>
        <taxon>Pseudomonadota</taxon>
        <taxon>Alphaproteobacteria</taxon>
        <taxon>Rhodobacterales</taxon>
        <taxon>Roseobacteraceae</taxon>
        <taxon>Palleronia</taxon>
    </lineage>
</organism>
<feature type="transmembrane region" description="Helical" evidence="9">
    <location>
        <begin position="293"/>
        <end position="314"/>
    </location>
</feature>
<dbReference type="Pfam" id="PF04143">
    <property type="entry name" value="Sulf_transp"/>
    <property type="match status" value="1"/>
</dbReference>
<evidence type="ECO:0000256" key="6">
    <source>
        <dbReference type="ARBA" id="ARBA00022989"/>
    </source>
</evidence>
<dbReference type="PANTHER" id="PTHR30574:SF1">
    <property type="entry name" value="SULPHUR TRANSPORT DOMAIN-CONTAINING PROTEIN"/>
    <property type="match status" value="1"/>
</dbReference>
<feature type="transmembrane region" description="Helical" evidence="9">
    <location>
        <begin position="122"/>
        <end position="142"/>
    </location>
</feature>
<proteinExistence type="inferred from homology"/>
<feature type="transmembrane region" description="Helical" evidence="9">
    <location>
        <begin position="84"/>
        <end position="110"/>
    </location>
</feature>
<evidence type="ECO:0000313" key="10">
    <source>
        <dbReference type="EMBL" id="PZX12822.1"/>
    </source>
</evidence>
<dbReference type="InterPro" id="IPR007272">
    <property type="entry name" value="Sulf_transp_TsuA/YedE"/>
</dbReference>
<keyword evidence="6 9" id="KW-1133">Transmembrane helix</keyword>
<dbReference type="AlphaFoldDB" id="A0A2W7NNI1"/>
<dbReference type="PANTHER" id="PTHR30574">
    <property type="entry name" value="INNER MEMBRANE PROTEIN YEDE"/>
    <property type="match status" value="1"/>
</dbReference>
<dbReference type="EMBL" id="QKZL01000022">
    <property type="protein sequence ID" value="PZX12822.1"/>
    <property type="molecule type" value="Genomic_DNA"/>
</dbReference>
<evidence type="ECO:0000256" key="2">
    <source>
        <dbReference type="ARBA" id="ARBA00022448"/>
    </source>
</evidence>
<evidence type="ECO:0000256" key="3">
    <source>
        <dbReference type="ARBA" id="ARBA00022475"/>
    </source>
</evidence>
<keyword evidence="4" id="KW-0997">Cell inner membrane</keyword>
<dbReference type="GO" id="GO:0005886">
    <property type="term" value="C:plasma membrane"/>
    <property type="evidence" value="ECO:0007669"/>
    <property type="project" value="UniProtKB-SubCell"/>
</dbReference>
<protein>
    <submittedName>
        <fullName evidence="10">Uncharacterized protein</fullName>
    </submittedName>
</protein>
<evidence type="ECO:0000256" key="9">
    <source>
        <dbReference type="SAM" id="Phobius"/>
    </source>
</evidence>
<dbReference type="Proteomes" id="UP000248916">
    <property type="component" value="Unassembled WGS sequence"/>
</dbReference>
<evidence type="ECO:0000256" key="4">
    <source>
        <dbReference type="ARBA" id="ARBA00022519"/>
    </source>
</evidence>
<reference evidence="10 11" key="1">
    <citation type="submission" date="2018-06" db="EMBL/GenBank/DDBJ databases">
        <title>Genomic Encyclopedia of Archaeal and Bacterial Type Strains, Phase II (KMG-II): from individual species to whole genera.</title>
        <authorList>
            <person name="Goeker M."/>
        </authorList>
    </citation>
    <scope>NUCLEOTIDE SEQUENCE [LARGE SCALE GENOMIC DNA]</scope>
    <source>
        <strain evidence="10 11">DSM 22009</strain>
    </source>
</reference>
<comment type="caution">
    <text evidence="10">The sequence shown here is derived from an EMBL/GenBank/DDBJ whole genome shotgun (WGS) entry which is preliminary data.</text>
</comment>
<evidence type="ECO:0000256" key="7">
    <source>
        <dbReference type="ARBA" id="ARBA00023136"/>
    </source>
</evidence>
<evidence type="ECO:0000256" key="8">
    <source>
        <dbReference type="ARBA" id="ARBA00035655"/>
    </source>
</evidence>
<evidence type="ECO:0000256" key="1">
    <source>
        <dbReference type="ARBA" id="ARBA00004429"/>
    </source>
</evidence>
<gene>
    <name evidence="10" type="ORF">LX81_03529</name>
</gene>
<evidence type="ECO:0000313" key="11">
    <source>
        <dbReference type="Proteomes" id="UP000248916"/>
    </source>
</evidence>
<keyword evidence="2" id="KW-0813">Transport</keyword>
<sequence>MIALIGEPGFAALIGLISGIVLGLAARLGRFCTLGAIEDQLYGNDCTRLRMWGVAIGSAMVLSFVAMALGLVDPTESFYLSETWSLAAAILGGLAFGYGMALAGNCGYGALARAGGGDLRSLVIVLVMGLAAYATLSGPLAGLRTSLFPRMEATAPQGIAHVLGPLIGMPIWLVGCVIGVVIIAASIVGPVHGVIRLGGLIWGTIVGLAIAFAWIATSWLNQTGFDELPVVSHTFSAPIGEFLLYVMTSSGAHLSFGIGSVAGVVAGAFLGSFERGQFRWEACDDPRELRRQIMGAVLMGWGAVTASGCSIGQGLSAFSFLAFSAPVTLIAIWIGAALGLRKLMTGYLLPTL</sequence>
<dbReference type="RefSeq" id="WP_111538574.1">
    <property type="nucleotide sequence ID" value="NZ_QKZL01000022.1"/>
</dbReference>
<accession>A0A2W7NNI1</accession>
<feature type="transmembrane region" description="Helical" evidence="9">
    <location>
        <begin position="252"/>
        <end position="273"/>
    </location>
</feature>
<feature type="transmembrane region" description="Helical" evidence="9">
    <location>
        <begin position="162"/>
        <end position="188"/>
    </location>
</feature>
<keyword evidence="11" id="KW-1185">Reference proteome</keyword>
<feature type="transmembrane region" description="Helical" evidence="9">
    <location>
        <begin position="49"/>
        <end position="72"/>
    </location>
</feature>
<name>A0A2W7NNI1_9RHOB</name>
<comment type="similarity">
    <text evidence="8">Belongs to the TsuA/YedE (TC 9.B.102) family.</text>
</comment>
<keyword evidence="3" id="KW-1003">Cell membrane</keyword>